<reference evidence="3 4" key="1">
    <citation type="submission" date="2017-03" db="EMBL/GenBank/DDBJ databases">
        <title>Genome of strain Rhizobium sp. CNPSo 668.</title>
        <authorList>
            <person name="Ribeiro R."/>
        </authorList>
    </citation>
    <scope>NUCLEOTIDE SEQUENCE [LARGE SCALE GENOMIC DNA]</scope>
    <source>
        <strain evidence="3 4">CNPSo 668</strain>
    </source>
</reference>
<dbReference type="InterPro" id="IPR024399">
    <property type="entry name" value="DUF2628"/>
</dbReference>
<dbReference type="Pfam" id="PF10947">
    <property type="entry name" value="DUF2628"/>
    <property type="match status" value="1"/>
</dbReference>
<keyword evidence="2" id="KW-0812">Transmembrane</keyword>
<feature type="region of interest" description="Disordered" evidence="1">
    <location>
        <begin position="132"/>
        <end position="161"/>
    </location>
</feature>
<name>A0A246E0Y1_9HYPH</name>
<protein>
    <recommendedName>
        <fullName evidence="5">DUF2628 domain-containing protein</fullName>
    </recommendedName>
</protein>
<dbReference type="Proteomes" id="UP000197269">
    <property type="component" value="Unassembled WGS sequence"/>
</dbReference>
<feature type="transmembrane region" description="Helical" evidence="2">
    <location>
        <begin position="67"/>
        <end position="85"/>
    </location>
</feature>
<keyword evidence="2" id="KW-0472">Membrane</keyword>
<evidence type="ECO:0000313" key="4">
    <source>
        <dbReference type="Proteomes" id="UP000197269"/>
    </source>
</evidence>
<evidence type="ECO:0008006" key="5">
    <source>
        <dbReference type="Google" id="ProtNLM"/>
    </source>
</evidence>
<dbReference type="AlphaFoldDB" id="A0A246E0Y1"/>
<dbReference type="RefSeq" id="WP_088391309.1">
    <property type="nucleotide sequence ID" value="NZ_MXPU01000002.1"/>
</dbReference>
<evidence type="ECO:0000256" key="1">
    <source>
        <dbReference type="SAM" id="MobiDB-lite"/>
    </source>
</evidence>
<gene>
    <name evidence="3" type="ORF">B5E41_04270</name>
</gene>
<comment type="caution">
    <text evidence="3">The sequence shown here is derived from an EMBL/GenBank/DDBJ whole genome shotgun (WGS) entry which is preliminary data.</text>
</comment>
<dbReference type="EMBL" id="MXPU01000002">
    <property type="protein sequence ID" value="OWO96668.1"/>
    <property type="molecule type" value="Genomic_DNA"/>
</dbReference>
<keyword evidence="2" id="KW-1133">Transmembrane helix</keyword>
<sequence length="161" mass="17071">MTSSYIFLTPPGGASVATEEVRTIRDGFTWLGFLFPWVWLLVHRLWLHAAAAFLLQAIGGALMDEPGLGPAGAAIMLGVNIMVGLEGQNFRIRNLAAKGWNEDALIAADKLDIAEQVYFADKTVPAASDDTVAPGWQTKPGANSPPGQATSLGLFGFDGGR</sequence>
<evidence type="ECO:0000313" key="3">
    <source>
        <dbReference type="EMBL" id="OWO96668.1"/>
    </source>
</evidence>
<feature type="transmembrane region" description="Helical" evidence="2">
    <location>
        <begin position="28"/>
        <end position="47"/>
    </location>
</feature>
<proteinExistence type="predicted"/>
<accession>A0A246E0Y1</accession>
<organism evidence="3 4">
    <name type="scientific">Rhizobium esperanzae</name>
    <dbReference type="NCBI Taxonomy" id="1967781"/>
    <lineage>
        <taxon>Bacteria</taxon>
        <taxon>Pseudomonadati</taxon>
        <taxon>Pseudomonadota</taxon>
        <taxon>Alphaproteobacteria</taxon>
        <taxon>Hyphomicrobiales</taxon>
        <taxon>Rhizobiaceae</taxon>
        <taxon>Rhizobium/Agrobacterium group</taxon>
        <taxon>Rhizobium</taxon>
    </lineage>
</organism>
<evidence type="ECO:0000256" key="2">
    <source>
        <dbReference type="SAM" id="Phobius"/>
    </source>
</evidence>